<feature type="non-terminal residue" evidence="9">
    <location>
        <position position="435"/>
    </location>
</feature>
<dbReference type="SUPFAM" id="SSF53474">
    <property type="entry name" value="alpha/beta-Hydrolases"/>
    <property type="match status" value="1"/>
</dbReference>
<evidence type="ECO:0000256" key="2">
    <source>
        <dbReference type="ARBA" id="ARBA00022487"/>
    </source>
</evidence>
<feature type="domain" description="Carboxylesterase type B" evidence="7">
    <location>
        <begin position="63"/>
        <end position="400"/>
    </location>
</feature>
<evidence type="ECO:0000259" key="7">
    <source>
        <dbReference type="Pfam" id="PF00135"/>
    </source>
</evidence>
<dbReference type="AlphaFoldDB" id="A0AAJ7IZC5"/>
<accession>A0AAJ7IZC5</accession>
<dbReference type="InterPro" id="IPR019826">
    <property type="entry name" value="Carboxylesterase_B_AS"/>
</dbReference>
<dbReference type="GeneID" id="108625077"/>
<sequence length="435" mass="48695">MVTHVREKAIINSRCHCRRMPVSLTQADENGVDSTERYTMFSFSILLSVATLLASVECQRMTEVVQTADGPVRGRIFETIWHSKPFSAFQGIPYGKPPVGPLRFKDPVKVDSWTEVLNATENFKYCPQYVVANYVGQEDCLYLNVFSPVVNFGNITKDYPKKPVMFWIYGGDFATGAALQDFYAPDFFLEDDVVFVSLNYRLDVLGFLALDLPGVKGNSGLKDQVLALKWVQRNIAAFGGDPNRVTIFGESAGSASVSFHLLSSQAEGLFHQAILESGTAICPWAYNTRNRIKASAFALAASLGFHTTDQQELLNFLQRTNLDDLLWSARAQYIQIFPLVIGTYRPTMSDDYLDDCPIKKIQKGNITRVPLLMGYNRNEARFFGFLTDIPEFTISNLLEKLMNLGSLNLGSLFASELGKLEDLSEAEVLKFMTSF</sequence>
<keyword evidence="4" id="KW-1015">Disulfide bond</keyword>
<dbReference type="EC" id="3.1.1.-" evidence="6"/>
<comment type="similarity">
    <text evidence="1 6">Belongs to the type-B carboxylesterase/lipase family.</text>
</comment>
<keyword evidence="2" id="KW-0719">Serine esterase</keyword>
<name>A0AAJ7IZC5_9HYME</name>
<evidence type="ECO:0000256" key="1">
    <source>
        <dbReference type="ARBA" id="ARBA00005964"/>
    </source>
</evidence>
<evidence type="ECO:0000256" key="6">
    <source>
        <dbReference type="RuleBase" id="RU361235"/>
    </source>
</evidence>
<keyword evidence="3 6" id="KW-0378">Hydrolase</keyword>
<dbReference type="RefSeq" id="XP_017880290.2">
    <property type="nucleotide sequence ID" value="XM_018024801.2"/>
</dbReference>
<dbReference type="GO" id="GO:0052689">
    <property type="term" value="F:carboxylic ester hydrolase activity"/>
    <property type="evidence" value="ECO:0007669"/>
    <property type="project" value="UniProtKB-KW"/>
</dbReference>
<dbReference type="InterPro" id="IPR029058">
    <property type="entry name" value="AB_hydrolase_fold"/>
</dbReference>
<protein>
    <recommendedName>
        <fullName evidence="6">Carboxylic ester hydrolase</fullName>
        <ecNumber evidence="6">3.1.1.-</ecNumber>
    </recommendedName>
</protein>
<evidence type="ECO:0000256" key="5">
    <source>
        <dbReference type="ARBA" id="ARBA00023180"/>
    </source>
</evidence>
<dbReference type="PANTHER" id="PTHR43142">
    <property type="entry name" value="CARBOXYLIC ESTER HYDROLASE"/>
    <property type="match status" value="1"/>
</dbReference>
<dbReference type="InterPro" id="IPR002018">
    <property type="entry name" value="CarbesteraseB"/>
</dbReference>
<dbReference type="PROSITE" id="PS00941">
    <property type="entry name" value="CARBOXYLESTERASE_B_2"/>
    <property type="match status" value="1"/>
</dbReference>
<organism evidence="8 9">
    <name type="scientific">Ceratina calcarata</name>
    <dbReference type="NCBI Taxonomy" id="156304"/>
    <lineage>
        <taxon>Eukaryota</taxon>
        <taxon>Metazoa</taxon>
        <taxon>Ecdysozoa</taxon>
        <taxon>Arthropoda</taxon>
        <taxon>Hexapoda</taxon>
        <taxon>Insecta</taxon>
        <taxon>Pterygota</taxon>
        <taxon>Neoptera</taxon>
        <taxon>Endopterygota</taxon>
        <taxon>Hymenoptera</taxon>
        <taxon>Apocrita</taxon>
        <taxon>Aculeata</taxon>
        <taxon>Apoidea</taxon>
        <taxon>Anthophila</taxon>
        <taxon>Apidae</taxon>
        <taxon>Ceratina</taxon>
        <taxon>Zadontomerus</taxon>
    </lineage>
</organism>
<dbReference type="KEGG" id="ccal:108625077"/>
<evidence type="ECO:0000256" key="4">
    <source>
        <dbReference type="ARBA" id="ARBA00023157"/>
    </source>
</evidence>
<reference evidence="9" key="1">
    <citation type="submission" date="2025-08" db="UniProtKB">
        <authorList>
            <consortium name="RefSeq"/>
        </authorList>
    </citation>
    <scope>IDENTIFICATION</scope>
    <source>
        <tissue evidence="9">Whole body</tissue>
    </source>
</reference>
<evidence type="ECO:0000256" key="3">
    <source>
        <dbReference type="ARBA" id="ARBA00022801"/>
    </source>
</evidence>
<keyword evidence="5" id="KW-0325">Glycoprotein</keyword>
<dbReference type="PANTHER" id="PTHR43142:SF1">
    <property type="entry name" value="CARBOXYLIC ESTER HYDROLASE"/>
    <property type="match status" value="1"/>
</dbReference>
<keyword evidence="8" id="KW-1185">Reference proteome</keyword>
<evidence type="ECO:0000313" key="8">
    <source>
        <dbReference type="Proteomes" id="UP000694925"/>
    </source>
</evidence>
<evidence type="ECO:0000313" key="9">
    <source>
        <dbReference type="RefSeq" id="XP_017880290.2"/>
    </source>
</evidence>
<gene>
    <name evidence="9" type="primary">LOC108625077</name>
</gene>
<dbReference type="Proteomes" id="UP000694925">
    <property type="component" value="Unplaced"/>
</dbReference>
<dbReference type="PROSITE" id="PS00122">
    <property type="entry name" value="CARBOXYLESTERASE_B_1"/>
    <property type="match status" value="1"/>
</dbReference>
<dbReference type="InterPro" id="IPR019819">
    <property type="entry name" value="Carboxylesterase_B_CS"/>
</dbReference>
<dbReference type="Pfam" id="PF00135">
    <property type="entry name" value="COesterase"/>
    <property type="match status" value="1"/>
</dbReference>
<dbReference type="Gene3D" id="3.40.50.1820">
    <property type="entry name" value="alpha/beta hydrolase"/>
    <property type="match status" value="1"/>
</dbReference>
<proteinExistence type="inferred from homology"/>